<evidence type="ECO:0000256" key="1">
    <source>
        <dbReference type="SAM" id="MobiDB-lite"/>
    </source>
</evidence>
<evidence type="ECO:0000313" key="3">
    <source>
        <dbReference type="EMBL" id="CAL4088530.1"/>
    </source>
</evidence>
<sequence>MILRIYAASTISRSPVSSSLGAADVQPDQLITFQADISMHSGSSVDLAPVHRSTPQSSPSVPRHGSSRVRSDVANPDVADLNDPEYTVSTSTSRSQSASPDLPAPVRGAGRGRGCPRSRRGRGRVAVNRDLAATHAPQSADPPPAARGRGRGRAGAAAAARGHGRGHAGAAAAAAQPPVAASEPATVTTPQGPRRGLLRPFAEMLPNELRSYERARADVCEQGPLIKLIDRVLLSKNNEISWEPRPPVGVESVVDPESIVPGGPTDRVADATTPEQLFSSFFPDNLIDIIVLTTNEKASDISQKIGTANREKATFSDTNLTEMRCFIGCHIMAGIRKDNHLNTTQMWSDTYGGFFYKSLFSQKRFEFSI</sequence>
<dbReference type="InterPro" id="IPR029526">
    <property type="entry name" value="PGBD"/>
</dbReference>
<feature type="domain" description="PiggyBac transposable element-derived protein" evidence="2">
    <location>
        <begin position="273"/>
        <end position="367"/>
    </location>
</feature>
<proteinExistence type="predicted"/>
<feature type="region of interest" description="Disordered" evidence="1">
    <location>
        <begin position="45"/>
        <end position="197"/>
    </location>
</feature>
<dbReference type="Proteomes" id="UP001497623">
    <property type="component" value="Unassembled WGS sequence"/>
</dbReference>
<feature type="compositionally biased region" description="Low complexity" evidence="1">
    <location>
        <begin position="87"/>
        <end position="108"/>
    </location>
</feature>
<protein>
    <recommendedName>
        <fullName evidence="2">PiggyBac transposable element-derived protein domain-containing protein</fullName>
    </recommendedName>
</protein>
<organism evidence="3 4">
    <name type="scientific">Meganyctiphanes norvegica</name>
    <name type="common">Northern krill</name>
    <name type="synonym">Thysanopoda norvegica</name>
    <dbReference type="NCBI Taxonomy" id="48144"/>
    <lineage>
        <taxon>Eukaryota</taxon>
        <taxon>Metazoa</taxon>
        <taxon>Ecdysozoa</taxon>
        <taxon>Arthropoda</taxon>
        <taxon>Crustacea</taxon>
        <taxon>Multicrustacea</taxon>
        <taxon>Malacostraca</taxon>
        <taxon>Eumalacostraca</taxon>
        <taxon>Eucarida</taxon>
        <taxon>Euphausiacea</taxon>
        <taxon>Euphausiidae</taxon>
        <taxon>Meganyctiphanes</taxon>
    </lineage>
</organism>
<dbReference type="EMBL" id="CAXKWB010007820">
    <property type="protein sequence ID" value="CAL4088530.1"/>
    <property type="molecule type" value="Genomic_DNA"/>
</dbReference>
<comment type="caution">
    <text evidence="3">The sequence shown here is derived from an EMBL/GenBank/DDBJ whole genome shotgun (WGS) entry which is preliminary data.</text>
</comment>
<reference evidence="3 4" key="1">
    <citation type="submission" date="2024-05" db="EMBL/GenBank/DDBJ databases">
        <authorList>
            <person name="Wallberg A."/>
        </authorList>
    </citation>
    <scope>NUCLEOTIDE SEQUENCE [LARGE SCALE GENOMIC DNA]</scope>
</reference>
<accession>A0AAV2QMT3</accession>
<name>A0AAV2QMT3_MEGNR</name>
<keyword evidence="4" id="KW-1185">Reference proteome</keyword>
<feature type="compositionally biased region" description="Basic residues" evidence="1">
    <location>
        <begin position="114"/>
        <end position="123"/>
    </location>
</feature>
<evidence type="ECO:0000313" key="4">
    <source>
        <dbReference type="Proteomes" id="UP001497623"/>
    </source>
</evidence>
<dbReference type="Pfam" id="PF13843">
    <property type="entry name" value="DDE_Tnp_1_7"/>
    <property type="match status" value="1"/>
</dbReference>
<gene>
    <name evidence="3" type="ORF">MNOR_LOCUS13578</name>
</gene>
<dbReference type="AlphaFoldDB" id="A0AAV2QMT3"/>
<evidence type="ECO:0000259" key="2">
    <source>
        <dbReference type="Pfam" id="PF13843"/>
    </source>
</evidence>